<dbReference type="Pfam" id="PF01965">
    <property type="entry name" value="DJ-1_PfpI"/>
    <property type="match status" value="1"/>
</dbReference>
<dbReference type="InterPro" id="IPR009057">
    <property type="entry name" value="Homeodomain-like_sf"/>
</dbReference>
<feature type="compositionally biased region" description="Low complexity" evidence="3">
    <location>
        <begin position="352"/>
        <end position="366"/>
    </location>
</feature>
<evidence type="ECO:0000256" key="1">
    <source>
        <dbReference type="ARBA" id="ARBA00023015"/>
    </source>
</evidence>
<comment type="caution">
    <text evidence="5">The sequence shown here is derived from an EMBL/GenBank/DDBJ whole genome shotgun (WGS) entry which is preliminary data.</text>
</comment>
<dbReference type="InterPro" id="IPR029062">
    <property type="entry name" value="Class_I_gatase-like"/>
</dbReference>
<dbReference type="EMBL" id="QUAC01000176">
    <property type="protein sequence ID" value="REK88264.1"/>
    <property type="molecule type" value="Genomic_DNA"/>
</dbReference>
<evidence type="ECO:0000313" key="5">
    <source>
        <dbReference type="EMBL" id="REK88264.1"/>
    </source>
</evidence>
<dbReference type="Proteomes" id="UP000262477">
    <property type="component" value="Unassembled WGS sequence"/>
</dbReference>
<dbReference type="RefSeq" id="WP_128508990.1">
    <property type="nucleotide sequence ID" value="NZ_QUAC01000176.1"/>
</dbReference>
<dbReference type="PANTHER" id="PTHR43130">
    <property type="entry name" value="ARAC-FAMILY TRANSCRIPTIONAL REGULATOR"/>
    <property type="match status" value="1"/>
</dbReference>
<evidence type="ECO:0000256" key="2">
    <source>
        <dbReference type="ARBA" id="ARBA00023163"/>
    </source>
</evidence>
<evidence type="ECO:0000256" key="3">
    <source>
        <dbReference type="SAM" id="MobiDB-lite"/>
    </source>
</evidence>
<dbReference type="AlphaFoldDB" id="A0A371Q0T4"/>
<feature type="domain" description="HTH araC/xylS-type" evidence="4">
    <location>
        <begin position="231"/>
        <end position="329"/>
    </location>
</feature>
<evidence type="ECO:0000313" key="6">
    <source>
        <dbReference type="Proteomes" id="UP000262477"/>
    </source>
</evidence>
<dbReference type="InterPro" id="IPR002818">
    <property type="entry name" value="DJ-1/PfpI"/>
</dbReference>
<reference evidence="5 6" key="1">
    <citation type="submission" date="2018-08" db="EMBL/GenBank/DDBJ databases">
        <title>Streptomyces NEAU-D10 sp. nov., a novel Actinomycete isolated from soil.</title>
        <authorList>
            <person name="Jin L."/>
        </authorList>
    </citation>
    <scope>NUCLEOTIDE SEQUENCE [LARGE SCALE GENOMIC DNA]</scope>
    <source>
        <strain evidence="5 6">NEAU-D10</strain>
    </source>
</reference>
<keyword evidence="6" id="KW-1185">Reference proteome</keyword>
<dbReference type="GO" id="GO:0003700">
    <property type="term" value="F:DNA-binding transcription factor activity"/>
    <property type="evidence" value="ECO:0007669"/>
    <property type="project" value="InterPro"/>
</dbReference>
<keyword evidence="1" id="KW-0805">Transcription regulation</keyword>
<organism evidence="5 6">
    <name type="scientific">Streptomyces inhibens</name>
    <dbReference type="NCBI Taxonomy" id="2293571"/>
    <lineage>
        <taxon>Bacteria</taxon>
        <taxon>Bacillati</taxon>
        <taxon>Actinomycetota</taxon>
        <taxon>Actinomycetes</taxon>
        <taxon>Kitasatosporales</taxon>
        <taxon>Streptomycetaceae</taxon>
        <taxon>Streptomyces</taxon>
    </lineage>
</organism>
<keyword evidence="2" id="KW-0804">Transcription</keyword>
<sequence length="366" mass="39250">MAGPPRQAPPQDPPHRVVALVRPPQSTFELGCVAEVFGTRRPGLPVRYDFRVCTPHPGPVRTTAGYDMLVTAGLSALESADTVVIPGWTPADEPLAPAVRQALRRAHARGARLVSICSGAFALAQTGLLDGRRATTHWYLAASLAERYPRVEVDPAVLYIDHGDLATSAGAAAGVDLCLHLVRSDHGAAHAARIARHMVMPPHREGGQTQYAAPLPADRIDRAPAMDHSLAPLLEWVTGRLPEPVSVEDMAGRLGISARTLARRFADQLGTSPGRWLLDRRITAARTLLEETDLTVEAIALRVGLSSATNFRRRFQQALHTTPAAYRRAFRTTSGRSRKSHDTAGTNGGTTGTDAGTKRGTARGPL</sequence>
<protein>
    <submittedName>
        <fullName evidence="5">Helix-turn-helix domain-containing protein</fullName>
    </submittedName>
</protein>
<gene>
    <name evidence="5" type="ORF">DY245_22190</name>
</gene>
<name>A0A371Q0T4_STRIH</name>
<proteinExistence type="predicted"/>
<dbReference type="PROSITE" id="PS01124">
    <property type="entry name" value="HTH_ARAC_FAMILY_2"/>
    <property type="match status" value="1"/>
</dbReference>
<dbReference type="CDD" id="cd03137">
    <property type="entry name" value="GATase1_AraC_1"/>
    <property type="match status" value="1"/>
</dbReference>
<dbReference type="InterPro" id="IPR018060">
    <property type="entry name" value="HTH_AraC"/>
</dbReference>
<dbReference type="SMART" id="SM00342">
    <property type="entry name" value="HTH_ARAC"/>
    <property type="match status" value="1"/>
</dbReference>
<accession>A0A371Q0T4</accession>
<dbReference type="InterPro" id="IPR052158">
    <property type="entry name" value="INH-QAR"/>
</dbReference>
<dbReference type="SUPFAM" id="SSF46689">
    <property type="entry name" value="Homeodomain-like"/>
    <property type="match status" value="2"/>
</dbReference>
<dbReference type="SUPFAM" id="SSF52317">
    <property type="entry name" value="Class I glutamine amidotransferase-like"/>
    <property type="match status" value="1"/>
</dbReference>
<dbReference type="GO" id="GO:0043565">
    <property type="term" value="F:sequence-specific DNA binding"/>
    <property type="evidence" value="ECO:0007669"/>
    <property type="project" value="InterPro"/>
</dbReference>
<dbReference type="PANTHER" id="PTHR43130:SF3">
    <property type="entry name" value="HTH-TYPE TRANSCRIPTIONAL REGULATOR RV1931C"/>
    <property type="match status" value="1"/>
</dbReference>
<dbReference type="Pfam" id="PF12833">
    <property type="entry name" value="HTH_18"/>
    <property type="match status" value="1"/>
</dbReference>
<dbReference type="OrthoDB" id="3660033at2"/>
<dbReference type="Gene3D" id="3.40.50.880">
    <property type="match status" value="1"/>
</dbReference>
<feature type="region of interest" description="Disordered" evidence="3">
    <location>
        <begin position="327"/>
        <end position="366"/>
    </location>
</feature>
<evidence type="ECO:0000259" key="4">
    <source>
        <dbReference type="PROSITE" id="PS01124"/>
    </source>
</evidence>
<dbReference type="Gene3D" id="1.10.10.60">
    <property type="entry name" value="Homeodomain-like"/>
    <property type="match status" value="1"/>
</dbReference>